<sequence length="229" mass="25906">MPIKKVTRQSVSEQVFEQLKEQILSNEWKKGEKIPSENELAALLGVSRVTVRNALQKLISLGLIETRFGEGSFITDALPGISMNSLIPIAYLKENSLQEILEYRRVLEGNVAELATKKASAEDVAKLEEAYLAMEKVKDDLEQFSKADLNFHLLLANITKNSLIIQTFYIFSDVLNRAFSQIVTKRGNSAGIYYHKLLFEAVKGSNSLDAKRIMDEHMEDLYNTFQTNI</sequence>
<evidence type="ECO:0000313" key="6">
    <source>
        <dbReference type="Proteomes" id="UP000001349"/>
    </source>
</evidence>
<name>B8I0P4_RUMCH</name>
<evidence type="ECO:0000313" key="5">
    <source>
        <dbReference type="EMBL" id="ACL75619.1"/>
    </source>
</evidence>
<dbReference type="SMART" id="SM00895">
    <property type="entry name" value="FCD"/>
    <property type="match status" value="1"/>
</dbReference>
<dbReference type="Proteomes" id="UP000001349">
    <property type="component" value="Chromosome"/>
</dbReference>
<dbReference type="GO" id="GO:0003677">
    <property type="term" value="F:DNA binding"/>
    <property type="evidence" value="ECO:0007669"/>
    <property type="project" value="UniProtKB-KW"/>
</dbReference>
<evidence type="ECO:0000256" key="1">
    <source>
        <dbReference type="ARBA" id="ARBA00023015"/>
    </source>
</evidence>
<evidence type="ECO:0000259" key="4">
    <source>
        <dbReference type="PROSITE" id="PS50949"/>
    </source>
</evidence>
<evidence type="ECO:0000256" key="2">
    <source>
        <dbReference type="ARBA" id="ARBA00023125"/>
    </source>
</evidence>
<dbReference type="SMART" id="SM00345">
    <property type="entry name" value="HTH_GNTR"/>
    <property type="match status" value="1"/>
</dbReference>
<dbReference type="Gene3D" id="1.10.10.10">
    <property type="entry name" value="Winged helix-like DNA-binding domain superfamily/Winged helix DNA-binding domain"/>
    <property type="match status" value="1"/>
</dbReference>
<dbReference type="InterPro" id="IPR000524">
    <property type="entry name" value="Tscrpt_reg_HTH_GntR"/>
</dbReference>
<dbReference type="AlphaFoldDB" id="B8I0P4"/>
<dbReference type="PROSITE" id="PS50949">
    <property type="entry name" value="HTH_GNTR"/>
    <property type="match status" value="1"/>
</dbReference>
<dbReference type="Gene3D" id="1.20.120.530">
    <property type="entry name" value="GntR ligand-binding domain-like"/>
    <property type="match status" value="1"/>
</dbReference>
<keyword evidence="2" id="KW-0238">DNA-binding</keyword>
<keyword evidence="3" id="KW-0804">Transcription</keyword>
<dbReference type="InterPro" id="IPR036390">
    <property type="entry name" value="WH_DNA-bd_sf"/>
</dbReference>
<dbReference type="SUPFAM" id="SSF48008">
    <property type="entry name" value="GntR ligand-binding domain-like"/>
    <property type="match status" value="1"/>
</dbReference>
<dbReference type="eggNOG" id="COG2186">
    <property type="taxonomic scope" value="Bacteria"/>
</dbReference>
<dbReference type="PANTHER" id="PTHR43537">
    <property type="entry name" value="TRANSCRIPTIONAL REGULATOR, GNTR FAMILY"/>
    <property type="match status" value="1"/>
</dbReference>
<dbReference type="HOGENOM" id="CLU_017584_9_3_9"/>
<dbReference type="OrthoDB" id="9799482at2"/>
<reference evidence="5 6" key="1">
    <citation type="submission" date="2009-01" db="EMBL/GenBank/DDBJ databases">
        <title>Complete sequence of Clostridium cellulolyticum H10.</title>
        <authorList>
            <consortium name="US DOE Joint Genome Institute"/>
            <person name="Lucas S."/>
            <person name="Copeland A."/>
            <person name="Lapidus A."/>
            <person name="Glavina del Rio T."/>
            <person name="Dalin E."/>
            <person name="Tice H."/>
            <person name="Bruce D."/>
            <person name="Goodwin L."/>
            <person name="Pitluck S."/>
            <person name="Chertkov O."/>
            <person name="Saunders E."/>
            <person name="Brettin T."/>
            <person name="Detter J.C."/>
            <person name="Han C."/>
            <person name="Larimer F."/>
            <person name="Land M."/>
            <person name="Hauser L."/>
            <person name="Kyrpides N."/>
            <person name="Ivanova N."/>
            <person name="Zhou J."/>
            <person name="Richardson P."/>
        </authorList>
    </citation>
    <scope>NUCLEOTIDE SEQUENCE [LARGE SCALE GENOMIC DNA]</scope>
    <source>
        <strain evidence="6">ATCC 35319 / DSM 5812 / JCM 6584 / H10</strain>
    </source>
</reference>
<dbReference type="InterPro" id="IPR011711">
    <property type="entry name" value="GntR_C"/>
</dbReference>
<dbReference type="InterPro" id="IPR008920">
    <property type="entry name" value="TF_FadR/GntR_C"/>
</dbReference>
<organism evidence="5 6">
    <name type="scientific">Ruminiclostridium cellulolyticum (strain ATCC 35319 / DSM 5812 / JCM 6584 / H10)</name>
    <name type="common">Clostridium cellulolyticum</name>
    <dbReference type="NCBI Taxonomy" id="394503"/>
    <lineage>
        <taxon>Bacteria</taxon>
        <taxon>Bacillati</taxon>
        <taxon>Bacillota</taxon>
        <taxon>Clostridia</taxon>
        <taxon>Eubacteriales</taxon>
        <taxon>Oscillospiraceae</taxon>
        <taxon>Ruminiclostridium</taxon>
    </lineage>
</organism>
<feature type="domain" description="HTH gntR-type" evidence="4">
    <location>
        <begin position="9"/>
        <end position="77"/>
    </location>
</feature>
<dbReference type="Pfam" id="PF00392">
    <property type="entry name" value="GntR"/>
    <property type="match status" value="1"/>
</dbReference>
<protein>
    <submittedName>
        <fullName evidence="5">GntR domain protein</fullName>
    </submittedName>
</protein>
<dbReference type="GO" id="GO:0003700">
    <property type="term" value="F:DNA-binding transcription factor activity"/>
    <property type="evidence" value="ECO:0007669"/>
    <property type="project" value="InterPro"/>
</dbReference>
<dbReference type="PRINTS" id="PR00035">
    <property type="entry name" value="HTHGNTR"/>
</dbReference>
<keyword evidence="1" id="KW-0805">Transcription regulation</keyword>
<proteinExistence type="predicted"/>
<dbReference type="EMBL" id="CP001348">
    <property type="protein sequence ID" value="ACL75619.1"/>
    <property type="molecule type" value="Genomic_DNA"/>
</dbReference>
<dbReference type="InterPro" id="IPR036388">
    <property type="entry name" value="WH-like_DNA-bd_sf"/>
</dbReference>
<evidence type="ECO:0000256" key="3">
    <source>
        <dbReference type="ARBA" id="ARBA00023163"/>
    </source>
</evidence>
<dbReference type="PANTHER" id="PTHR43537:SF5">
    <property type="entry name" value="UXU OPERON TRANSCRIPTIONAL REGULATOR"/>
    <property type="match status" value="1"/>
</dbReference>
<dbReference type="SUPFAM" id="SSF46785">
    <property type="entry name" value="Winged helix' DNA-binding domain"/>
    <property type="match status" value="1"/>
</dbReference>
<gene>
    <name evidence="5" type="ordered locus">Ccel_1263</name>
</gene>
<dbReference type="KEGG" id="cce:Ccel_1263"/>
<dbReference type="Pfam" id="PF07729">
    <property type="entry name" value="FCD"/>
    <property type="match status" value="1"/>
</dbReference>
<accession>B8I0P4</accession>
<dbReference type="STRING" id="394503.Ccel_1263"/>
<dbReference type="RefSeq" id="WP_015924768.1">
    <property type="nucleotide sequence ID" value="NC_011898.1"/>
</dbReference>
<keyword evidence="6" id="KW-1185">Reference proteome</keyword>
<dbReference type="CDD" id="cd07377">
    <property type="entry name" value="WHTH_GntR"/>
    <property type="match status" value="1"/>
</dbReference>